<dbReference type="AlphaFoldDB" id="A0A8J4CQS9"/>
<evidence type="ECO:0000256" key="2">
    <source>
        <dbReference type="SAM" id="MobiDB-lite"/>
    </source>
</evidence>
<dbReference type="SUPFAM" id="SSF101478">
    <property type="entry name" value="ADP-ribosylglycohydrolase"/>
    <property type="match status" value="2"/>
</dbReference>
<keyword evidence="5" id="KW-1185">Reference proteome</keyword>
<protein>
    <submittedName>
        <fullName evidence="3">Uncharacterized protein</fullName>
    </submittedName>
</protein>
<evidence type="ECO:0000313" key="4">
    <source>
        <dbReference type="EMBL" id="GIM17267.1"/>
    </source>
</evidence>
<organism evidence="3 5">
    <name type="scientific">Volvox reticuliferus</name>
    <dbReference type="NCBI Taxonomy" id="1737510"/>
    <lineage>
        <taxon>Eukaryota</taxon>
        <taxon>Viridiplantae</taxon>
        <taxon>Chlorophyta</taxon>
        <taxon>core chlorophytes</taxon>
        <taxon>Chlorophyceae</taxon>
        <taxon>CS clade</taxon>
        <taxon>Chlamydomonadales</taxon>
        <taxon>Volvocaceae</taxon>
        <taxon>Volvox</taxon>
    </lineage>
</organism>
<reference evidence="3" key="1">
    <citation type="journal article" date="2021" name="Proc. Natl. Acad. Sci. U.S.A.">
        <title>Three genomes in the algal genus Volvox reveal the fate of a haploid sex-determining region after a transition to homothallism.</title>
        <authorList>
            <person name="Yamamoto K."/>
            <person name="Hamaji T."/>
            <person name="Kawai-Toyooka H."/>
            <person name="Matsuzaki R."/>
            <person name="Takahashi F."/>
            <person name="Nishimura Y."/>
            <person name="Kawachi M."/>
            <person name="Noguchi H."/>
            <person name="Minakuchi Y."/>
            <person name="Umen J.G."/>
            <person name="Toyoda A."/>
            <person name="Nozaki H."/>
        </authorList>
    </citation>
    <scope>NUCLEOTIDE SEQUENCE</scope>
    <source>
        <strain evidence="4">NIES-3785</strain>
        <strain evidence="3">NIES-3786</strain>
    </source>
</reference>
<sequence>MASANPKTCAPQKPTTNQLGHPAPATWSASNPRTLGTSQRSPLAVNFAVTRSRGSGAWPRSVAPRESPAVSPQSAMSDTDLDMAAQRVRQLEAKAIAMHDLAQRLNKEGRFEEAQTAYASMHRLEDEASELSARVGCVACVLGESDQEGQEQPSLCTLDPAVLVPYQRLYPVPPWLDGRSEPQLEPKPTLPQLLQQRPYPKPQSELLAFRASELGARALGCVIGSALADAAAMGVHWVYDLALMDEIERERRLLAAASASPSSQSSDCLSSVCCSGEHPFAYGLEFMEPPRSPFYSYSSGRNSPYGEQTLVLLRSLAEGAGGGEEAGASGGSTAMASAPGLHCGHYASLFAETFGPASGFDGYRDVSTKGFLRNYGRGIPPPLSGANDAQANCVARLAPLAAAFAASAFVYPSAGSSGEPPHSIGSGVSSGIPLATVGGAAAEVAPRNGDLFLHCVELATRVTQNTDAAVAWASAGAVVLERLLLGSSAEAAVRHVVQDLESPQGRLAPFVRGLGSEMAGHLVRVLELRAVPVPTAVAALGRNCHMPNALQTPLHVVLHVEHMIQQRNGAKAVTSALDSASYANPGAAAGTARAMTGADCEAMYEGQRVGVLPSEAYVWAVRLAVREGGCCASRAAFVGACVGAMVAGLGPDAPPALGLPEDWLRRYPVVGKVRAWADSLVEARSRT</sequence>
<keyword evidence="1" id="KW-0175">Coiled coil</keyword>
<feature type="region of interest" description="Disordered" evidence="2">
    <location>
        <begin position="1"/>
        <end position="42"/>
    </location>
</feature>
<dbReference type="PANTHER" id="PTHR16222">
    <property type="entry name" value="ADP-RIBOSYLGLYCOHYDROLASE"/>
    <property type="match status" value="1"/>
</dbReference>
<evidence type="ECO:0000256" key="1">
    <source>
        <dbReference type="SAM" id="Coils"/>
    </source>
</evidence>
<dbReference type="Proteomes" id="UP000747110">
    <property type="component" value="Unassembled WGS sequence"/>
</dbReference>
<dbReference type="Pfam" id="PF03747">
    <property type="entry name" value="ADP_ribosyl_GH"/>
    <property type="match status" value="2"/>
</dbReference>
<accession>A0A8J4CQS9</accession>
<dbReference type="InterPro" id="IPR036705">
    <property type="entry name" value="Ribosyl_crysJ1_sf"/>
</dbReference>
<dbReference type="EMBL" id="BNCQ01000100">
    <property type="protein sequence ID" value="GIM17267.1"/>
    <property type="molecule type" value="Genomic_DNA"/>
</dbReference>
<dbReference type="InterPro" id="IPR005502">
    <property type="entry name" value="Ribosyl_crysJ1"/>
</dbReference>
<dbReference type="Proteomes" id="UP000722791">
    <property type="component" value="Unassembled WGS sequence"/>
</dbReference>
<dbReference type="EMBL" id="BNCP01000037">
    <property type="protein sequence ID" value="GIL86714.1"/>
    <property type="molecule type" value="Genomic_DNA"/>
</dbReference>
<evidence type="ECO:0000313" key="3">
    <source>
        <dbReference type="EMBL" id="GIL86714.1"/>
    </source>
</evidence>
<comment type="caution">
    <text evidence="3">The sequence shown here is derived from an EMBL/GenBank/DDBJ whole genome shotgun (WGS) entry which is preliminary data.</text>
</comment>
<evidence type="ECO:0000313" key="5">
    <source>
        <dbReference type="Proteomes" id="UP000747110"/>
    </source>
</evidence>
<feature type="coiled-coil region" evidence="1">
    <location>
        <begin position="88"/>
        <end position="134"/>
    </location>
</feature>
<proteinExistence type="predicted"/>
<name>A0A8J4CQS9_9CHLO</name>
<dbReference type="Gene3D" id="1.10.4080.10">
    <property type="entry name" value="ADP-ribosylation/Crystallin J1"/>
    <property type="match status" value="1"/>
</dbReference>
<feature type="region of interest" description="Disordered" evidence="2">
    <location>
        <begin position="54"/>
        <end position="77"/>
    </location>
</feature>
<dbReference type="InterPro" id="IPR050792">
    <property type="entry name" value="ADP-ribosylglycohydrolase"/>
</dbReference>
<dbReference type="PANTHER" id="PTHR16222:SF17">
    <property type="entry name" value="SELENOPROTEIN J"/>
    <property type="match status" value="1"/>
</dbReference>
<feature type="compositionally biased region" description="Polar residues" evidence="2">
    <location>
        <begin position="27"/>
        <end position="41"/>
    </location>
</feature>
<dbReference type="OrthoDB" id="524326at2759"/>
<gene>
    <name evidence="3" type="ORF">Vretifemale_14962</name>
    <name evidence="4" type="ORF">Vretimale_19810</name>
</gene>